<dbReference type="CDD" id="cd02042">
    <property type="entry name" value="ParAB_family"/>
    <property type="match status" value="1"/>
</dbReference>
<protein>
    <submittedName>
        <fullName evidence="2">Chromosome partitioning protein ParA</fullName>
    </submittedName>
</protein>
<dbReference type="Gene3D" id="3.40.50.300">
    <property type="entry name" value="P-loop containing nucleotide triphosphate hydrolases"/>
    <property type="match status" value="1"/>
</dbReference>
<dbReference type="EMBL" id="CP016416">
    <property type="protein sequence ID" value="ANU39484.1"/>
    <property type="molecule type" value="Genomic_DNA"/>
</dbReference>
<evidence type="ECO:0000313" key="3">
    <source>
        <dbReference type="Proteomes" id="UP000092528"/>
    </source>
</evidence>
<dbReference type="AlphaFoldDB" id="A0A1C7FJJ5"/>
<dbReference type="SUPFAM" id="SSF52540">
    <property type="entry name" value="P-loop containing nucleoside triphosphate hydrolases"/>
    <property type="match status" value="1"/>
</dbReference>
<accession>A0A1C7FJJ5</accession>
<dbReference type="InterPro" id="IPR027417">
    <property type="entry name" value="P-loop_NTPase"/>
</dbReference>
<dbReference type="InterPro" id="IPR050678">
    <property type="entry name" value="DNA_Partitioning_ATPase"/>
</dbReference>
<keyword evidence="3" id="KW-1185">Reference proteome</keyword>
<dbReference type="PANTHER" id="PTHR13696">
    <property type="entry name" value="P-LOOP CONTAINING NUCLEOSIDE TRIPHOSPHATE HYDROLASE"/>
    <property type="match status" value="1"/>
</dbReference>
<evidence type="ECO:0000259" key="1">
    <source>
        <dbReference type="Pfam" id="PF13614"/>
    </source>
</evidence>
<reference evidence="2 3" key="1">
    <citation type="submission" date="2016-07" db="EMBL/GenBank/DDBJ databases">
        <title>Genome sequencing of Vibrio scophthalmi strain VS-05, an isolated from Paralichthys olivaceus.</title>
        <authorList>
            <person name="Han H.-J."/>
        </authorList>
    </citation>
    <scope>NUCLEOTIDE SEQUENCE [LARGE SCALE GENOMIC DNA]</scope>
    <source>
        <strain evidence="2 3">VS-05</strain>
        <plasmid evidence="3">pvs127</plasmid>
    </source>
</reference>
<proteinExistence type="predicted"/>
<dbReference type="InterPro" id="IPR025669">
    <property type="entry name" value="AAA_dom"/>
</dbReference>
<keyword evidence="2" id="KW-0614">Plasmid</keyword>
<name>A0A1C7FJJ5_9VIBR</name>
<dbReference type="PANTHER" id="PTHR13696:SF52">
    <property type="entry name" value="PARA FAMILY PROTEIN CT_582"/>
    <property type="match status" value="1"/>
</dbReference>
<dbReference type="Pfam" id="PF13614">
    <property type="entry name" value="AAA_31"/>
    <property type="match status" value="1"/>
</dbReference>
<feature type="domain" description="AAA" evidence="1">
    <location>
        <begin position="18"/>
        <end position="191"/>
    </location>
</feature>
<sequence length="274" mass="30553">MFSHAKTPKLVAGDLMGTIVAIANQKGGVGKTSVTVNFGLPMAEIDKRCLFLDFDPQRNLTKVLAPELASDEDFLTGNHKASVINMFESTIKPIPYEIRSNVHIIGGNKKLTNINQDNIFNMADSLDLIKGDYDYIFIDCPPSSTLQHAALAVADALLIVTELEKLSVDGVDELITTSRQVKRRLNPTLEILGIVPNFKERIKINVQEEYQKKLHDNYGELLFINHLYKTTKVKESIAVGKTLQEVVPKLSEKFGFDAAVFEFKERLANMRASS</sequence>
<dbReference type="Proteomes" id="UP000092528">
    <property type="component" value="Plasmid pVS127"/>
</dbReference>
<evidence type="ECO:0000313" key="2">
    <source>
        <dbReference type="EMBL" id="ANU39484.1"/>
    </source>
</evidence>
<organism evidence="2 3">
    <name type="scientific">Vibrio scophthalmi</name>
    <dbReference type="NCBI Taxonomy" id="45658"/>
    <lineage>
        <taxon>Bacteria</taxon>
        <taxon>Pseudomonadati</taxon>
        <taxon>Pseudomonadota</taxon>
        <taxon>Gammaproteobacteria</taxon>
        <taxon>Vibrionales</taxon>
        <taxon>Vibrionaceae</taxon>
        <taxon>Vibrio</taxon>
    </lineage>
</organism>
<gene>
    <name evidence="2" type="ORF">VSVS05_04449</name>
</gene>
<geneLocation type="plasmid" evidence="3">
    <name>pvs127</name>
</geneLocation>